<proteinExistence type="predicted"/>
<dbReference type="SUPFAM" id="SSF53448">
    <property type="entry name" value="Nucleotide-diphospho-sugar transferases"/>
    <property type="match status" value="1"/>
</dbReference>
<evidence type="ECO:0000313" key="4">
    <source>
        <dbReference type="Proteomes" id="UP000031057"/>
    </source>
</evidence>
<gene>
    <name evidence="3" type="ORF">LK12_20635</name>
</gene>
<evidence type="ECO:0000313" key="3">
    <source>
        <dbReference type="EMBL" id="KHK89511.1"/>
    </source>
</evidence>
<dbReference type="GO" id="GO:0016779">
    <property type="term" value="F:nucleotidyltransferase activity"/>
    <property type="evidence" value="ECO:0007669"/>
    <property type="project" value="UniProtKB-ARBA"/>
</dbReference>
<dbReference type="InterPro" id="IPR029044">
    <property type="entry name" value="Nucleotide-diphossugar_trans"/>
</dbReference>
<sequence>MEHGLRTSPESPPLRLIVLAGQPKGVADPLAERFGESHRCLIPLAGQPMIAHVLRTAMAHPRVESLAICVEREMFAPMWDMLTSMPGRGIVALVEAREHLADSVRDAAGGWEGPVVVTTADHALLTLEAIDAVAEALTRADAAITLVPRDCVEAAHRSAPRRFLSLRDGEFAACDIYGIAGPVAVRAVEAFRGNRGFDRSGSRIRRAAGILGLLLMRGRMLTLAAATELASRKLKLRLCAVVLADGSQAIDVDDHHSYAAARDLLDDRSAGVEEGEAGTGARRVAARA</sequence>
<dbReference type="Pfam" id="PF12804">
    <property type="entry name" value="NTP_transf_3"/>
    <property type="match status" value="1"/>
</dbReference>
<reference evidence="3 4" key="1">
    <citation type="submission" date="2014-10" db="EMBL/GenBank/DDBJ databases">
        <title>Genome sequence of Novosphingobium malaysiense MUSC 273(T).</title>
        <authorList>
            <person name="Lee L.-H."/>
        </authorList>
    </citation>
    <scope>NUCLEOTIDE SEQUENCE [LARGE SCALE GENOMIC DNA]</scope>
    <source>
        <strain evidence="3 4">MUSC 273</strain>
    </source>
</reference>
<keyword evidence="3" id="KW-0808">Transferase</keyword>
<keyword evidence="4" id="KW-1185">Reference proteome</keyword>
<dbReference type="STRING" id="1348853.LK12_20635"/>
<dbReference type="InterPro" id="IPR025877">
    <property type="entry name" value="MobA-like_NTP_Trfase"/>
</dbReference>
<organism evidence="3 4">
    <name type="scientific">Novosphingobium malaysiense</name>
    <dbReference type="NCBI Taxonomy" id="1348853"/>
    <lineage>
        <taxon>Bacteria</taxon>
        <taxon>Pseudomonadati</taxon>
        <taxon>Pseudomonadota</taxon>
        <taxon>Alphaproteobacteria</taxon>
        <taxon>Sphingomonadales</taxon>
        <taxon>Sphingomonadaceae</taxon>
        <taxon>Novosphingobium</taxon>
    </lineage>
</organism>
<protein>
    <submittedName>
        <fullName evidence="3">Nucleotidyl transferase</fullName>
    </submittedName>
</protein>
<dbReference type="AlphaFoldDB" id="A0A0B1ZK04"/>
<dbReference type="Proteomes" id="UP000031057">
    <property type="component" value="Unassembled WGS sequence"/>
</dbReference>
<keyword evidence="1" id="KW-0460">Magnesium</keyword>
<dbReference type="OrthoDB" id="7400486at2"/>
<feature type="domain" description="MobA-like NTP transferase" evidence="2">
    <location>
        <begin position="31"/>
        <end position="147"/>
    </location>
</feature>
<evidence type="ECO:0000256" key="1">
    <source>
        <dbReference type="ARBA" id="ARBA00022842"/>
    </source>
</evidence>
<accession>A0A0B1ZK04</accession>
<dbReference type="EMBL" id="JTDI01000007">
    <property type="protein sequence ID" value="KHK89511.1"/>
    <property type="molecule type" value="Genomic_DNA"/>
</dbReference>
<evidence type="ECO:0000259" key="2">
    <source>
        <dbReference type="Pfam" id="PF12804"/>
    </source>
</evidence>
<name>A0A0B1ZK04_9SPHN</name>
<comment type="caution">
    <text evidence="3">The sequence shown here is derived from an EMBL/GenBank/DDBJ whole genome shotgun (WGS) entry which is preliminary data.</text>
</comment>
<dbReference type="Gene3D" id="3.90.550.10">
    <property type="entry name" value="Spore Coat Polysaccharide Biosynthesis Protein SpsA, Chain A"/>
    <property type="match status" value="1"/>
</dbReference>
<dbReference type="RefSeq" id="WP_039288453.1">
    <property type="nucleotide sequence ID" value="NZ_JTDI01000007.1"/>
</dbReference>